<dbReference type="EMBL" id="QFNK01000032">
    <property type="protein sequence ID" value="PZO88010.1"/>
    <property type="molecule type" value="Genomic_DNA"/>
</dbReference>
<dbReference type="Proteomes" id="UP000249557">
    <property type="component" value="Unassembled WGS sequence"/>
</dbReference>
<reference evidence="1 2" key="1">
    <citation type="submission" date="2017-08" db="EMBL/GenBank/DDBJ databases">
        <title>Infants hospitalized years apart are colonized by the same room-sourced microbial strains.</title>
        <authorList>
            <person name="Brooks B."/>
            <person name="Olm M.R."/>
            <person name="Firek B.A."/>
            <person name="Baker R."/>
            <person name="Thomas B.C."/>
            <person name="Morowitz M.J."/>
            <person name="Banfield J.F."/>
        </authorList>
    </citation>
    <scope>NUCLEOTIDE SEQUENCE [LARGE SCALE GENOMIC DNA]</scope>
    <source>
        <strain evidence="1">S2_018_000_R2_104</strain>
    </source>
</reference>
<evidence type="ECO:0000313" key="1">
    <source>
        <dbReference type="EMBL" id="PZO88010.1"/>
    </source>
</evidence>
<keyword evidence="1" id="KW-0378">Hydrolase</keyword>
<protein>
    <submittedName>
        <fullName evidence="1">Alpha/beta hydrolase</fullName>
    </submittedName>
</protein>
<dbReference type="AlphaFoldDB" id="A0A2W5A0E2"/>
<name>A0A2W5A0E2_9BACT</name>
<dbReference type="InterPro" id="IPR029058">
    <property type="entry name" value="AB_hydrolase_fold"/>
</dbReference>
<dbReference type="Gene3D" id="3.40.50.1820">
    <property type="entry name" value="alpha/beta hydrolase"/>
    <property type="match status" value="1"/>
</dbReference>
<comment type="caution">
    <text evidence="1">The sequence shown here is derived from an EMBL/GenBank/DDBJ whole genome shotgun (WGS) entry which is preliminary data.</text>
</comment>
<proteinExistence type="predicted"/>
<sequence length="357" mass="39028">MASGHGQGCGGEEIIRGQARRNAIESVQEAFDSPRLFTYPPDADTMKNRLYSLLAATAIAGTVALAACAPWGNEFREVTAERIARPAFMVERKDSAGGMQFQLWERMHAPGEPANIYIEGDGDTDPKWDSTPDNPVALHLASRDNAKNLVWIGRPCQFQEVPDDKKCDPSLWSTRRFSPEVLAAYNEIIDYVKKRYDVTQINLIGYDGGANVAAALATQRSDVASLRTVAGELNPDLVSEKVKTKVDADNIRANAIAPQLAGLPQHHFIGAGDDVAPPAVYHSFRQAMGETDCVHYTIVPDADHTKGWVEKWPTLLNSSLSCASAMPPKEDMSMGLPQDYMPAPFPPVPEDIDHGQK</sequence>
<gene>
    <name evidence="1" type="ORF">DI626_02735</name>
</gene>
<dbReference type="SUPFAM" id="SSF53474">
    <property type="entry name" value="alpha/beta-Hydrolases"/>
    <property type="match status" value="1"/>
</dbReference>
<dbReference type="GO" id="GO:0016787">
    <property type="term" value="F:hydrolase activity"/>
    <property type="evidence" value="ECO:0007669"/>
    <property type="project" value="UniProtKB-KW"/>
</dbReference>
<accession>A0A2W5A0E2</accession>
<evidence type="ECO:0000313" key="2">
    <source>
        <dbReference type="Proteomes" id="UP000249557"/>
    </source>
</evidence>
<organism evidence="1 2">
    <name type="scientific">Micavibrio aeruginosavorus</name>
    <dbReference type="NCBI Taxonomy" id="349221"/>
    <lineage>
        <taxon>Bacteria</taxon>
        <taxon>Pseudomonadati</taxon>
        <taxon>Bdellovibrionota</taxon>
        <taxon>Bdellovibrionia</taxon>
        <taxon>Bdellovibrionales</taxon>
        <taxon>Pseudobdellovibrionaceae</taxon>
        <taxon>Micavibrio</taxon>
    </lineage>
</organism>